<keyword evidence="1" id="KW-0675">Receptor</keyword>
<dbReference type="InterPro" id="IPR000719">
    <property type="entry name" value="Prot_kinase_dom"/>
</dbReference>
<feature type="region of interest" description="Disordered" evidence="3">
    <location>
        <begin position="1"/>
        <end position="31"/>
    </location>
</feature>
<dbReference type="Gene3D" id="1.10.510.10">
    <property type="entry name" value="Transferase(Phosphotransferase) domain 1"/>
    <property type="match status" value="1"/>
</dbReference>
<dbReference type="InterPro" id="IPR011009">
    <property type="entry name" value="Kinase-like_dom_sf"/>
</dbReference>
<sequence length="775" mass="83033">MGCVNSKPQLDRGQAAPAKQQAPAPEPAQAEPTALTASPALGGYSAIYKTEAEDNRLQALIDCKMLDTPDEQRFDSITGLLKEMFQVPMALVSLIDGERLFFKSVAGTDCRQGNRLHSFCDASLRAPNPTMMIVPDTLEDARFVDSQFVKGAPHVRFYSGAPLVSSDGHVMGSLGIMDIKPRAFPAGALNIICNFAELVVREMERDKALERQLKQKTDAALEVRRHTVRALSCFQEAVMLCNTAEPGWPMLYCNDQWCSTTGLSEAACLNTAFWELFRSAMGDQGKAAAEQGVRLGKPFTAVVEGGACALLTLELLPLHMRLSVCPLICLAGGVCTLLTLELRPATSDYLSQAVPHIAIPNFVEGLEPADLAGISGFYFAVVRRSQRAASEGPTPPGSVDLSAKRPPVESLTSNSASALAAQLRPASLGSSGGSSGSFSRPFGLELPEDLADLKIGPLLGQGSFGRVHRGMWRSSTVAVKIMESWVEPSGGGQDAPQGPLLEALLSKNLTHPNIVQTYDYAVQLVEPDSASDVTSGLSSDWGYDDMDQPADHGGKQQQQVWLIQQYCNHGTLGDAVDRGWLLNRRDRASGPNMLAVLHTAMEIAAAMQYLHQNNVLHGDLTCGNVLLAGVRHDAPNDKRSFSAKIADFGLSRVAASEQVQTATCGTLAYMPPELVQDQLLTKAADVFSFGVLCHEMVAAERAWAGRSPVQIMYARSQGQRLSAPEACPSAGFKALIESCLQDDHTQRPSFEAVCEILSGLLDEAAAAASTTTTSA</sequence>
<feature type="domain" description="Protein kinase" evidence="4">
    <location>
        <begin position="453"/>
        <end position="761"/>
    </location>
</feature>
<protein>
    <recommendedName>
        <fullName evidence="4">Protein kinase domain-containing protein</fullName>
    </recommendedName>
</protein>
<dbReference type="Gene3D" id="3.30.450.20">
    <property type="entry name" value="PAS domain"/>
    <property type="match status" value="1"/>
</dbReference>
<comment type="caution">
    <text evidence="5">The sequence shown here is derived from an EMBL/GenBank/DDBJ whole genome shotgun (WGS) entry which is preliminary data.</text>
</comment>
<feature type="region of interest" description="Disordered" evidence="3">
    <location>
        <begin position="389"/>
        <end position="409"/>
    </location>
</feature>
<dbReference type="Pfam" id="PF00069">
    <property type="entry name" value="Pkinase"/>
    <property type="match status" value="1"/>
</dbReference>
<dbReference type="GO" id="GO:0005524">
    <property type="term" value="F:ATP binding"/>
    <property type="evidence" value="ECO:0007669"/>
    <property type="project" value="UniProtKB-UniRule"/>
</dbReference>
<dbReference type="InterPro" id="IPR008266">
    <property type="entry name" value="Tyr_kinase_AS"/>
</dbReference>
<reference evidence="5" key="1">
    <citation type="submission" date="2020-11" db="EMBL/GenBank/DDBJ databases">
        <title>Chlorella ohadii genome sequencing and assembly.</title>
        <authorList>
            <person name="Murik O."/>
            <person name="Treves H."/>
            <person name="Kedem I."/>
            <person name="Shotland Y."/>
            <person name="Kaplan A."/>
        </authorList>
    </citation>
    <scope>NUCLEOTIDE SEQUENCE</scope>
    <source>
        <strain evidence="5">1</strain>
    </source>
</reference>
<dbReference type="PROSITE" id="PS00109">
    <property type="entry name" value="PROTEIN_KINASE_TYR"/>
    <property type="match status" value="1"/>
</dbReference>
<keyword evidence="6" id="KW-1185">Reference proteome</keyword>
<feature type="binding site" evidence="2">
    <location>
        <position position="480"/>
    </location>
    <ligand>
        <name>ATP</name>
        <dbReference type="ChEBI" id="CHEBI:30616"/>
    </ligand>
</feature>
<dbReference type="SUPFAM" id="SSF56112">
    <property type="entry name" value="Protein kinase-like (PK-like)"/>
    <property type="match status" value="1"/>
</dbReference>
<evidence type="ECO:0000256" key="3">
    <source>
        <dbReference type="SAM" id="MobiDB-lite"/>
    </source>
</evidence>
<dbReference type="EMBL" id="JADXDR010000126">
    <property type="protein sequence ID" value="KAI7838419.1"/>
    <property type="molecule type" value="Genomic_DNA"/>
</dbReference>
<evidence type="ECO:0000313" key="5">
    <source>
        <dbReference type="EMBL" id="KAI7838419.1"/>
    </source>
</evidence>
<gene>
    <name evidence="5" type="ORF">COHA_007791</name>
</gene>
<dbReference type="PANTHER" id="PTHR44329">
    <property type="entry name" value="SERINE/THREONINE-PROTEIN KINASE TNNI3K-RELATED"/>
    <property type="match status" value="1"/>
</dbReference>
<keyword evidence="2" id="KW-0067">ATP-binding</keyword>
<dbReference type="PANTHER" id="PTHR44329:SF214">
    <property type="entry name" value="PROTEIN KINASE DOMAIN-CONTAINING PROTEIN"/>
    <property type="match status" value="1"/>
</dbReference>
<dbReference type="Gene3D" id="3.30.450.40">
    <property type="match status" value="1"/>
</dbReference>
<dbReference type="Pfam" id="PF01590">
    <property type="entry name" value="GAF"/>
    <property type="match status" value="1"/>
</dbReference>
<dbReference type="InterPro" id="IPR017441">
    <property type="entry name" value="Protein_kinase_ATP_BS"/>
</dbReference>
<dbReference type="InterPro" id="IPR029016">
    <property type="entry name" value="GAF-like_dom_sf"/>
</dbReference>
<evidence type="ECO:0000259" key="4">
    <source>
        <dbReference type="PROSITE" id="PS50011"/>
    </source>
</evidence>
<evidence type="ECO:0000313" key="6">
    <source>
        <dbReference type="Proteomes" id="UP001205105"/>
    </source>
</evidence>
<dbReference type="SUPFAM" id="SSF55781">
    <property type="entry name" value="GAF domain-like"/>
    <property type="match status" value="1"/>
</dbReference>
<dbReference type="GO" id="GO:0004674">
    <property type="term" value="F:protein serine/threonine kinase activity"/>
    <property type="evidence" value="ECO:0007669"/>
    <property type="project" value="TreeGrafter"/>
</dbReference>
<keyword evidence="2" id="KW-0547">Nucleotide-binding</keyword>
<evidence type="ECO:0000256" key="2">
    <source>
        <dbReference type="PROSITE-ProRule" id="PRU10141"/>
    </source>
</evidence>
<dbReference type="PROSITE" id="PS50011">
    <property type="entry name" value="PROTEIN_KINASE_DOM"/>
    <property type="match status" value="1"/>
</dbReference>
<evidence type="ECO:0000256" key="1">
    <source>
        <dbReference type="ARBA" id="ARBA00023170"/>
    </source>
</evidence>
<dbReference type="AlphaFoldDB" id="A0AAD5DL42"/>
<dbReference type="Gene3D" id="3.30.200.20">
    <property type="entry name" value="Phosphorylase Kinase, domain 1"/>
    <property type="match status" value="1"/>
</dbReference>
<dbReference type="PROSITE" id="PS00107">
    <property type="entry name" value="PROTEIN_KINASE_ATP"/>
    <property type="match status" value="1"/>
</dbReference>
<dbReference type="InterPro" id="IPR003018">
    <property type="entry name" value="GAF"/>
</dbReference>
<accession>A0AAD5DL42</accession>
<dbReference type="Proteomes" id="UP001205105">
    <property type="component" value="Unassembled WGS sequence"/>
</dbReference>
<dbReference type="InterPro" id="IPR051681">
    <property type="entry name" value="Ser/Thr_Kinases-Pseudokinases"/>
</dbReference>
<proteinExistence type="predicted"/>
<organism evidence="5 6">
    <name type="scientific">Chlorella ohadii</name>
    <dbReference type="NCBI Taxonomy" id="2649997"/>
    <lineage>
        <taxon>Eukaryota</taxon>
        <taxon>Viridiplantae</taxon>
        <taxon>Chlorophyta</taxon>
        <taxon>core chlorophytes</taxon>
        <taxon>Trebouxiophyceae</taxon>
        <taxon>Chlorellales</taxon>
        <taxon>Chlorellaceae</taxon>
        <taxon>Chlorella clade</taxon>
        <taxon>Chlorella</taxon>
    </lineage>
</organism>
<feature type="compositionally biased region" description="Low complexity" evidence="3">
    <location>
        <begin position="14"/>
        <end position="31"/>
    </location>
</feature>
<name>A0AAD5DL42_9CHLO</name>